<keyword evidence="4 7" id="KW-0812">Transmembrane</keyword>
<feature type="transmembrane region" description="Helical" evidence="7">
    <location>
        <begin position="451"/>
        <end position="469"/>
    </location>
</feature>
<evidence type="ECO:0000256" key="4">
    <source>
        <dbReference type="ARBA" id="ARBA00022692"/>
    </source>
</evidence>
<evidence type="ECO:0000256" key="1">
    <source>
        <dbReference type="ARBA" id="ARBA00004141"/>
    </source>
</evidence>
<dbReference type="GO" id="GO:0015297">
    <property type="term" value="F:antiporter activity"/>
    <property type="evidence" value="ECO:0007669"/>
    <property type="project" value="InterPro"/>
</dbReference>
<dbReference type="GO" id="GO:1990961">
    <property type="term" value="P:xenobiotic detoxification by transmembrane export across the plasma membrane"/>
    <property type="evidence" value="ECO:0007669"/>
    <property type="project" value="InterPro"/>
</dbReference>
<feature type="transmembrane region" description="Helical" evidence="7">
    <location>
        <begin position="160"/>
        <end position="181"/>
    </location>
</feature>
<keyword evidence="6 7" id="KW-0472">Membrane</keyword>
<keyword evidence="3" id="KW-0813">Transport</keyword>
<gene>
    <name evidence="8" type="ORF">ISN44_As13g014580</name>
</gene>
<protein>
    <recommendedName>
        <fullName evidence="7">Protein DETOXIFICATION</fullName>
    </recommendedName>
    <alternativeName>
        <fullName evidence="7">Multidrug and toxic compound extrusion protein</fullName>
    </alternativeName>
</protein>
<dbReference type="Pfam" id="PF01554">
    <property type="entry name" value="MatE"/>
    <property type="match status" value="2"/>
</dbReference>
<feature type="transmembrane region" description="Helical" evidence="7">
    <location>
        <begin position="123"/>
        <end position="140"/>
    </location>
</feature>
<dbReference type="NCBIfam" id="TIGR00797">
    <property type="entry name" value="matE"/>
    <property type="match status" value="1"/>
</dbReference>
<evidence type="ECO:0000313" key="9">
    <source>
        <dbReference type="Proteomes" id="UP000694251"/>
    </source>
</evidence>
<feature type="transmembrane region" description="Helical" evidence="7">
    <location>
        <begin position="218"/>
        <end position="237"/>
    </location>
</feature>
<comment type="caution">
    <text evidence="7">Lacks conserved residue(s) required for the propagation of feature annotation.</text>
</comment>
<feature type="transmembrane region" description="Helical" evidence="7">
    <location>
        <begin position="425"/>
        <end position="445"/>
    </location>
</feature>
<sequence length="509" mass="56531">MSQSNLVTDEVTTPLLPRNNHPNLHLLRNYSYDFINETISIGKISCPLVFISICLYARSFVSMYYLGGLGDKTLAGGSLAIALANITGYSLFPGLTMGVETICSQAFGARRYNYVRATVKRGIILLLISSLPIILAWIYMKKISLMLNQNKDLESEAHIFLLWSIPDLMAQSFLHPLQVYLRIQSKTLPLFICTAIANILYLPITSLFVTYLDLGIKGIALSNVVSNFNLVVFIFLYRYFFKENISVEEDEDIYEETYEDSVREWKKLLGLVIPNCFSVCIEWWCYEIFMLLCGKLEHPKVSIASMGIIMQITSLVYKFPHSLSSGVSTRVGNELGSNLPQNAKRAAIVGLGLGIALGFLSLTFTVSFKDKWATYFTDDKHIIALTAEALPFVGFCELGNCLQTAGCGILRGSARPRIGATINGIAFYAVGIPVGLVMAFCFGFGFNGFWIGMITAQTTCAIFMMVVICRTDWELEARRANELTAVVDSGNNNGEENVEARLVDQVVVN</sequence>
<dbReference type="EMBL" id="JAEFBJ010000013">
    <property type="protein sequence ID" value="KAG7537585.1"/>
    <property type="molecule type" value="Genomic_DNA"/>
</dbReference>
<evidence type="ECO:0000256" key="7">
    <source>
        <dbReference type="RuleBase" id="RU004914"/>
    </source>
</evidence>
<feature type="transmembrane region" description="Helical" evidence="7">
    <location>
        <begin position="79"/>
        <end position="102"/>
    </location>
</feature>
<dbReference type="Proteomes" id="UP000694251">
    <property type="component" value="Chromosome 13"/>
</dbReference>
<evidence type="ECO:0000256" key="3">
    <source>
        <dbReference type="ARBA" id="ARBA00022448"/>
    </source>
</evidence>
<comment type="similarity">
    <text evidence="2 7">Belongs to the multi antimicrobial extrusion (MATE) (TC 2.A.66.1) family.</text>
</comment>
<feature type="transmembrane region" description="Helical" evidence="7">
    <location>
        <begin position="48"/>
        <end position="67"/>
    </location>
</feature>
<evidence type="ECO:0000256" key="6">
    <source>
        <dbReference type="ARBA" id="ARBA00023136"/>
    </source>
</evidence>
<evidence type="ECO:0000256" key="2">
    <source>
        <dbReference type="ARBA" id="ARBA00010199"/>
    </source>
</evidence>
<dbReference type="CDD" id="cd13132">
    <property type="entry name" value="MATE_eukaryotic"/>
    <property type="match status" value="1"/>
</dbReference>
<dbReference type="InterPro" id="IPR002528">
    <property type="entry name" value="MATE_fam"/>
</dbReference>
<evidence type="ECO:0000313" key="8">
    <source>
        <dbReference type="EMBL" id="KAG7537585.1"/>
    </source>
</evidence>
<feature type="transmembrane region" description="Helical" evidence="7">
    <location>
        <begin position="346"/>
        <end position="366"/>
    </location>
</feature>
<dbReference type="GO" id="GO:0042910">
    <property type="term" value="F:xenobiotic transmembrane transporter activity"/>
    <property type="evidence" value="ECO:0007669"/>
    <property type="project" value="InterPro"/>
</dbReference>
<reference evidence="8 9" key="1">
    <citation type="submission" date="2020-12" db="EMBL/GenBank/DDBJ databases">
        <title>Concerted genomic and epigenomic changes stabilize Arabidopsis allopolyploids.</title>
        <authorList>
            <person name="Chen Z."/>
        </authorList>
    </citation>
    <scope>NUCLEOTIDE SEQUENCE [LARGE SCALE GENOMIC DNA]</scope>
    <source>
        <strain evidence="8">As9502</strain>
        <tissue evidence="8">Leaf</tissue>
    </source>
</reference>
<dbReference type="GO" id="GO:0016020">
    <property type="term" value="C:membrane"/>
    <property type="evidence" value="ECO:0007669"/>
    <property type="project" value="UniProtKB-SubCell"/>
</dbReference>
<dbReference type="PANTHER" id="PTHR11206">
    <property type="entry name" value="MULTIDRUG RESISTANCE PROTEIN"/>
    <property type="match status" value="1"/>
</dbReference>
<comment type="subcellular location">
    <subcellularLocation>
        <location evidence="1">Membrane</location>
        <topology evidence="1">Multi-pass membrane protein</topology>
    </subcellularLocation>
</comment>
<keyword evidence="5 7" id="KW-1133">Transmembrane helix</keyword>
<organism evidence="8 9">
    <name type="scientific">Arabidopsis suecica</name>
    <name type="common">Swedish thale-cress</name>
    <name type="synonym">Cardaminopsis suecica</name>
    <dbReference type="NCBI Taxonomy" id="45249"/>
    <lineage>
        <taxon>Eukaryota</taxon>
        <taxon>Viridiplantae</taxon>
        <taxon>Streptophyta</taxon>
        <taxon>Embryophyta</taxon>
        <taxon>Tracheophyta</taxon>
        <taxon>Spermatophyta</taxon>
        <taxon>Magnoliopsida</taxon>
        <taxon>eudicotyledons</taxon>
        <taxon>Gunneridae</taxon>
        <taxon>Pentapetalae</taxon>
        <taxon>rosids</taxon>
        <taxon>malvids</taxon>
        <taxon>Brassicales</taxon>
        <taxon>Brassicaceae</taxon>
        <taxon>Camelineae</taxon>
        <taxon>Arabidopsis</taxon>
    </lineage>
</organism>
<accession>A0A8T1XTQ3</accession>
<keyword evidence="9" id="KW-1185">Reference proteome</keyword>
<dbReference type="OrthoDB" id="2126698at2759"/>
<comment type="caution">
    <text evidence="8">The sequence shown here is derived from an EMBL/GenBank/DDBJ whole genome shotgun (WGS) entry which is preliminary data.</text>
</comment>
<dbReference type="AlphaFoldDB" id="A0A8T1XTQ3"/>
<dbReference type="InterPro" id="IPR045069">
    <property type="entry name" value="MATE_euk"/>
</dbReference>
<proteinExistence type="inferred from homology"/>
<name>A0A8T1XTQ3_ARASU</name>
<evidence type="ECO:0000256" key="5">
    <source>
        <dbReference type="ARBA" id="ARBA00022989"/>
    </source>
</evidence>
<feature type="transmembrane region" description="Helical" evidence="7">
    <location>
        <begin position="188"/>
        <end position="212"/>
    </location>
</feature>